<evidence type="ECO:0000256" key="2">
    <source>
        <dbReference type="SAM" id="Phobius"/>
    </source>
</evidence>
<proteinExistence type="predicted"/>
<dbReference type="GO" id="GO:0004553">
    <property type="term" value="F:hydrolase activity, hydrolyzing O-glycosyl compounds"/>
    <property type="evidence" value="ECO:0007669"/>
    <property type="project" value="InterPro"/>
</dbReference>
<keyword evidence="5" id="KW-1185">Reference proteome</keyword>
<dbReference type="Pfam" id="PF06725">
    <property type="entry name" value="3D"/>
    <property type="match status" value="1"/>
</dbReference>
<dbReference type="GO" id="GO:0019867">
    <property type="term" value="C:outer membrane"/>
    <property type="evidence" value="ECO:0007669"/>
    <property type="project" value="InterPro"/>
</dbReference>
<dbReference type="Pfam" id="PF07501">
    <property type="entry name" value="G5"/>
    <property type="match status" value="1"/>
</dbReference>
<accession>A0A6I3SI47</accession>
<dbReference type="PANTHER" id="PTHR39160:SF4">
    <property type="entry name" value="RESUSCITATION-PROMOTING FACTOR RPFB"/>
    <property type="match status" value="1"/>
</dbReference>
<dbReference type="InterPro" id="IPR010611">
    <property type="entry name" value="3D_dom"/>
</dbReference>
<keyword evidence="2" id="KW-1133">Transmembrane helix</keyword>
<evidence type="ECO:0000256" key="1">
    <source>
        <dbReference type="ARBA" id="ARBA00022729"/>
    </source>
</evidence>
<dbReference type="Proteomes" id="UP000430670">
    <property type="component" value="Unassembled WGS sequence"/>
</dbReference>
<dbReference type="RefSeq" id="WP_155475545.1">
    <property type="nucleotide sequence ID" value="NZ_WNKU01000004.1"/>
</dbReference>
<evidence type="ECO:0000313" key="4">
    <source>
        <dbReference type="EMBL" id="MTV48442.1"/>
    </source>
</evidence>
<dbReference type="AlphaFoldDB" id="A0A6I3SI47"/>
<dbReference type="InterPro" id="IPR059180">
    <property type="entry name" value="3D_YorM"/>
</dbReference>
<dbReference type="SMART" id="SM01208">
    <property type="entry name" value="G5"/>
    <property type="match status" value="1"/>
</dbReference>
<keyword evidence="2" id="KW-0472">Membrane</keyword>
<protein>
    <submittedName>
        <fullName evidence="4">DUF348 domain-containing protein</fullName>
    </submittedName>
</protein>
<dbReference type="OrthoDB" id="9798935at2"/>
<evidence type="ECO:0000313" key="5">
    <source>
        <dbReference type="Proteomes" id="UP000430670"/>
    </source>
</evidence>
<dbReference type="InterPro" id="IPR007137">
    <property type="entry name" value="DUF348"/>
</dbReference>
<feature type="transmembrane region" description="Helical" evidence="2">
    <location>
        <begin position="40"/>
        <end position="59"/>
    </location>
</feature>
<reference evidence="4 5" key="1">
    <citation type="submission" date="2019-11" db="EMBL/GenBank/DDBJ databases">
        <title>Whole-genome sequence of a the green, strictly anaerobic photosynthetic bacterium Heliobacillus mobilis DSM 6151.</title>
        <authorList>
            <person name="Kyndt J.A."/>
            <person name="Meyer T.E."/>
        </authorList>
    </citation>
    <scope>NUCLEOTIDE SEQUENCE [LARGE SCALE GENOMIC DNA]</scope>
    <source>
        <strain evidence="4 5">DSM 6151</strain>
    </source>
</reference>
<keyword evidence="2" id="KW-0812">Transmembrane</keyword>
<dbReference type="GO" id="GO:0009254">
    <property type="term" value="P:peptidoglycan turnover"/>
    <property type="evidence" value="ECO:0007669"/>
    <property type="project" value="InterPro"/>
</dbReference>
<feature type="domain" description="G5" evidence="3">
    <location>
        <begin position="171"/>
        <end position="251"/>
    </location>
</feature>
<dbReference type="Gene3D" id="2.40.40.10">
    <property type="entry name" value="RlpA-like domain"/>
    <property type="match status" value="1"/>
</dbReference>
<dbReference type="CDD" id="cd14667">
    <property type="entry name" value="3D_containing_proteins"/>
    <property type="match status" value="1"/>
</dbReference>
<dbReference type="EMBL" id="WNKU01000004">
    <property type="protein sequence ID" value="MTV48442.1"/>
    <property type="molecule type" value="Genomic_DNA"/>
</dbReference>
<dbReference type="InterPro" id="IPR011098">
    <property type="entry name" value="G5_dom"/>
</dbReference>
<dbReference type="Pfam" id="PF03990">
    <property type="entry name" value="DUF348"/>
    <property type="match status" value="2"/>
</dbReference>
<dbReference type="Gene3D" id="2.20.230.10">
    <property type="entry name" value="Resuscitation-promoting factor rpfb"/>
    <property type="match status" value="1"/>
</dbReference>
<sequence>MPDDTTTNPTEPLSFLQRLQTVAKDLTQFRSQPPGRQWKLALGLLVGLLFVTWGLYDWLQKDITLDIDGQKVVVGTFSHSVAEVLQEKEITLAEKDKVEPSPETALTDGLTVHIIRAFPVSLVVDGQRKEIVTTPVFVKDLVEQTSIKLQPKDRVEPSLETLVDKPGQVRIVRVQEKEIVENEPIPFRTESKPDDSLEKGLQKIVSRGKNGIVRQATKVIFEDGQEVKRELISQEIVQPPVNQVVAMGTIDQVSRGGLRFRIKEALYMTATAYTHTGRNTASGAYPEVGMVAVDPSTIPMGSKLYVEGYGFARAADRGSSIVGDHIDVFVETEQDARRWGKKNTKVYVLDE</sequence>
<dbReference type="PANTHER" id="PTHR39160">
    <property type="entry name" value="CELL WALL-BINDING PROTEIN YOCH"/>
    <property type="match status" value="1"/>
</dbReference>
<dbReference type="PROSITE" id="PS51109">
    <property type="entry name" value="G5"/>
    <property type="match status" value="1"/>
</dbReference>
<dbReference type="InterPro" id="IPR051933">
    <property type="entry name" value="Resuscitation_pf_RpfB"/>
</dbReference>
<dbReference type="InterPro" id="IPR036908">
    <property type="entry name" value="RlpA-like_sf"/>
</dbReference>
<gene>
    <name evidence="4" type="ORF">GJ688_05520</name>
</gene>
<organism evidence="4 5">
    <name type="scientific">Heliobacterium mobile</name>
    <name type="common">Heliobacillus mobilis</name>
    <dbReference type="NCBI Taxonomy" id="28064"/>
    <lineage>
        <taxon>Bacteria</taxon>
        <taxon>Bacillati</taxon>
        <taxon>Bacillota</taxon>
        <taxon>Clostridia</taxon>
        <taxon>Eubacteriales</taxon>
        <taxon>Heliobacteriaceae</taxon>
        <taxon>Heliobacterium</taxon>
    </lineage>
</organism>
<keyword evidence="1" id="KW-0732">Signal</keyword>
<comment type="caution">
    <text evidence="4">The sequence shown here is derived from an EMBL/GenBank/DDBJ whole genome shotgun (WGS) entry which is preliminary data.</text>
</comment>
<dbReference type="SUPFAM" id="SSF50685">
    <property type="entry name" value="Barwin-like endoglucanases"/>
    <property type="match status" value="1"/>
</dbReference>
<name>A0A6I3SI47_HELMO</name>
<evidence type="ECO:0000259" key="3">
    <source>
        <dbReference type="PROSITE" id="PS51109"/>
    </source>
</evidence>